<sequence length="153" mass="17461">MSRKVTEIVEELAAPLLAEDGLELVDIEFKKEGKNRFLRLFVDRIEGRVSLEDISRVSERLSQELDRVDPISGAYILEVSSPGAERPLKRERDFERAVGKHVHIKTYEPVEGRKTFEGTLKDFTPERLTVEVDGKEVIIPYPLVAKARLAILF</sequence>
<dbReference type="Proteomes" id="UP000198661">
    <property type="component" value="Unassembled WGS sequence"/>
</dbReference>
<proteinExistence type="inferred from homology"/>
<keyword evidence="2 3" id="KW-0690">Ribosome biogenesis</keyword>
<dbReference type="FunFam" id="3.30.300.70:FF:000001">
    <property type="entry name" value="Ribosome maturation factor RimP"/>
    <property type="match status" value="1"/>
</dbReference>
<dbReference type="AlphaFoldDB" id="A0A1I2NEN7"/>
<evidence type="ECO:0000313" key="6">
    <source>
        <dbReference type="EMBL" id="SFG02043.1"/>
    </source>
</evidence>
<dbReference type="SUPFAM" id="SSF74942">
    <property type="entry name" value="YhbC-like, C-terminal domain"/>
    <property type="match status" value="1"/>
</dbReference>
<dbReference type="InterPro" id="IPR003728">
    <property type="entry name" value="Ribosome_maturation_RimP"/>
</dbReference>
<feature type="domain" description="Ribosome maturation factor RimP N-terminal" evidence="4">
    <location>
        <begin position="13"/>
        <end position="85"/>
    </location>
</feature>
<dbReference type="PANTHER" id="PTHR33867:SF1">
    <property type="entry name" value="RIBOSOME MATURATION FACTOR RIMP"/>
    <property type="match status" value="1"/>
</dbReference>
<dbReference type="Gene3D" id="2.30.30.180">
    <property type="entry name" value="Ribosome maturation factor RimP, C-terminal domain"/>
    <property type="match status" value="1"/>
</dbReference>
<dbReference type="EMBL" id="FOOK01000012">
    <property type="protein sequence ID" value="SFG02043.1"/>
    <property type="molecule type" value="Genomic_DNA"/>
</dbReference>
<dbReference type="PANTHER" id="PTHR33867">
    <property type="entry name" value="RIBOSOME MATURATION FACTOR RIMP"/>
    <property type="match status" value="1"/>
</dbReference>
<keyword evidence="1 3" id="KW-0963">Cytoplasm</keyword>
<reference evidence="6 7" key="1">
    <citation type="submission" date="2016-10" db="EMBL/GenBank/DDBJ databases">
        <authorList>
            <person name="de Groot N.N."/>
        </authorList>
    </citation>
    <scope>NUCLEOTIDE SEQUENCE [LARGE SCALE GENOMIC DNA]</scope>
    <source>
        <strain evidence="6 7">DSM 44945</strain>
    </source>
</reference>
<evidence type="ECO:0000259" key="4">
    <source>
        <dbReference type="Pfam" id="PF02576"/>
    </source>
</evidence>
<name>A0A1I2NEN7_9BACL</name>
<dbReference type="STRING" id="201973.SAMN04488025_11274"/>
<accession>A0A1I2NEN7</accession>
<dbReference type="InterPro" id="IPR035956">
    <property type="entry name" value="RimP_N_sf"/>
</dbReference>
<evidence type="ECO:0000256" key="2">
    <source>
        <dbReference type="ARBA" id="ARBA00022517"/>
    </source>
</evidence>
<gene>
    <name evidence="3" type="primary">rimP</name>
    <name evidence="6" type="ORF">SAMN04488025_11274</name>
</gene>
<organism evidence="6 7">
    <name type="scientific">Planifilum fulgidum</name>
    <dbReference type="NCBI Taxonomy" id="201973"/>
    <lineage>
        <taxon>Bacteria</taxon>
        <taxon>Bacillati</taxon>
        <taxon>Bacillota</taxon>
        <taxon>Bacilli</taxon>
        <taxon>Bacillales</taxon>
        <taxon>Thermoactinomycetaceae</taxon>
        <taxon>Planifilum</taxon>
    </lineage>
</organism>
<dbReference type="SUPFAM" id="SSF75420">
    <property type="entry name" value="YhbC-like, N-terminal domain"/>
    <property type="match status" value="1"/>
</dbReference>
<evidence type="ECO:0000256" key="1">
    <source>
        <dbReference type="ARBA" id="ARBA00022490"/>
    </source>
</evidence>
<comment type="subcellular location">
    <subcellularLocation>
        <location evidence="3">Cytoplasm</location>
    </subcellularLocation>
</comment>
<dbReference type="CDD" id="cd01734">
    <property type="entry name" value="YlxS_C"/>
    <property type="match status" value="1"/>
</dbReference>
<comment type="function">
    <text evidence="3">Required for maturation of 30S ribosomal subunits.</text>
</comment>
<dbReference type="HAMAP" id="MF_01077">
    <property type="entry name" value="RimP"/>
    <property type="match status" value="1"/>
</dbReference>
<dbReference type="InterPro" id="IPR028998">
    <property type="entry name" value="RimP_C"/>
</dbReference>
<dbReference type="Pfam" id="PF17384">
    <property type="entry name" value="DUF150_C"/>
    <property type="match status" value="1"/>
</dbReference>
<protein>
    <recommendedName>
        <fullName evidence="3">Ribosome maturation factor RimP</fullName>
    </recommendedName>
</protein>
<keyword evidence="7" id="KW-1185">Reference proteome</keyword>
<dbReference type="InterPro" id="IPR036847">
    <property type="entry name" value="RimP_C_sf"/>
</dbReference>
<evidence type="ECO:0000256" key="3">
    <source>
        <dbReference type="HAMAP-Rule" id="MF_01077"/>
    </source>
</evidence>
<dbReference type="InterPro" id="IPR028989">
    <property type="entry name" value="RimP_N"/>
</dbReference>
<dbReference type="NCBIfam" id="NF000928">
    <property type="entry name" value="PRK00092.1-2"/>
    <property type="match status" value="1"/>
</dbReference>
<dbReference type="GO" id="GO:0000028">
    <property type="term" value="P:ribosomal small subunit assembly"/>
    <property type="evidence" value="ECO:0007669"/>
    <property type="project" value="TreeGrafter"/>
</dbReference>
<dbReference type="OrthoDB" id="9805006at2"/>
<feature type="domain" description="Ribosome maturation factor RimP C-terminal" evidence="5">
    <location>
        <begin position="88"/>
        <end position="152"/>
    </location>
</feature>
<evidence type="ECO:0000313" key="7">
    <source>
        <dbReference type="Proteomes" id="UP000198661"/>
    </source>
</evidence>
<dbReference type="Gene3D" id="3.30.300.70">
    <property type="entry name" value="RimP-like superfamily, N-terminal"/>
    <property type="match status" value="1"/>
</dbReference>
<dbReference type="GO" id="GO:0005829">
    <property type="term" value="C:cytosol"/>
    <property type="evidence" value="ECO:0007669"/>
    <property type="project" value="TreeGrafter"/>
</dbReference>
<evidence type="ECO:0000259" key="5">
    <source>
        <dbReference type="Pfam" id="PF17384"/>
    </source>
</evidence>
<comment type="similarity">
    <text evidence="3">Belongs to the RimP family.</text>
</comment>
<dbReference type="GO" id="GO:0006412">
    <property type="term" value="P:translation"/>
    <property type="evidence" value="ECO:0007669"/>
    <property type="project" value="TreeGrafter"/>
</dbReference>
<dbReference type="Pfam" id="PF02576">
    <property type="entry name" value="RimP_N"/>
    <property type="match status" value="1"/>
</dbReference>
<dbReference type="RefSeq" id="WP_092037937.1">
    <property type="nucleotide sequence ID" value="NZ_FOOK01000012.1"/>
</dbReference>